<dbReference type="EMBL" id="CAJFDH010000004">
    <property type="protein sequence ID" value="CAD5220800.1"/>
    <property type="molecule type" value="Genomic_DNA"/>
</dbReference>
<dbReference type="AlphaFoldDB" id="A0A811KY86"/>
<proteinExistence type="predicted"/>
<reference evidence="2" key="1">
    <citation type="submission" date="2020-09" db="EMBL/GenBank/DDBJ databases">
        <authorList>
            <person name="Kikuchi T."/>
        </authorList>
    </citation>
    <scope>NUCLEOTIDE SEQUENCE</scope>
    <source>
        <strain evidence="2">SH1</strain>
    </source>
</reference>
<organism evidence="2 3">
    <name type="scientific">Bursaphelenchus okinawaensis</name>
    <dbReference type="NCBI Taxonomy" id="465554"/>
    <lineage>
        <taxon>Eukaryota</taxon>
        <taxon>Metazoa</taxon>
        <taxon>Ecdysozoa</taxon>
        <taxon>Nematoda</taxon>
        <taxon>Chromadorea</taxon>
        <taxon>Rhabditida</taxon>
        <taxon>Tylenchina</taxon>
        <taxon>Tylenchomorpha</taxon>
        <taxon>Aphelenchoidea</taxon>
        <taxon>Aphelenchoididae</taxon>
        <taxon>Bursaphelenchus</taxon>
    </lineage>
</organism>
<feature type="compositionally biased region" description="Basic and acidic residues" evidence="1">
    <location>
        <begin position="389"/>
        <end position="401"/>
    </location>
</feature>
<sequence length="580" mass="67741">MRNIAYTSKKMFDTSTVPKPKIFKDIERINSYLKKAEICQKFIKAVEENTSKHLSKASKPTVYQDQPSSNPFSFENIVNTFAKDNVFQRLSILSPQLFSLFPQEKSAEPKLLSPEMLSFHSGGFFSFPSIFEKLKLNQSEMYHWMELLMTLTGATKKIEDILNKNKEHIDYIEKVAYPKIVELQKRQKIWEKIEKSYSRRQERELEEHGYTFLTEQQMNLFKGGRKCQKGCYDNEDEHENHNADQYDSEDRMKSQDYDEDQSDKLRHKFDGINDQQGLTYQYLTDDYKPESHIYRYNHHKLRGSRLLYRKQRRGRYLFHEEDFKDKELLLEQKIRDIATFGDTISYENSFVVERPASASSESSEDNQEKAENSQDEAKKAQKTAHSQHYHKDLDNPDDKFYKNNYDFNENDDELYRKAKNNDKEDYSRAKREIEILKRHHYSFKITNLLEEQTEVPEIITLDPWAFGTRFGGVVLEGIILSPAAFLFEIESPSALTFEALSPTVFFASVLSPLVLFSRVLSPSAFRAEVLDPQAFSSYILSPETLLAEVLSPRFMDLRIGSGRALTVEVLTPCTLDNDGF</sequence>
<dbReference type="Proteomes" id="UP000783686">
    <property type="component" value="Unassembled WGS sequence"/>
</dbReference>
<feature type="region of interest" description="Disordered" evidence="1">
    <location>
        <begin position="234"/>
        <end position="263"/>
    </location>
</feature>
<dbReference type="PANTHER" id="PTHR21523">
    <property type="match status" value="1"/>
</dbReference>
<feature type="region of interest" description="Disordered" evidence="1">
    <location>
        <begin position="355"/>
        <end position="402"/>
    </location>
</feature>
<feature type="compositionally biased region" description="Basic and acidic residues" evidence="1">
    <location>
        <begin position="366"/>
        <end position="379"/>
    </location>
</feature>
<comment type="caution">
    <text evidence="2">The sequence shown here is derived from an EMBL/GenBank/DDBJ whole genome shotgun (WGS) entry which is preliminary data.</text>
</comment>
<dbReference type="OrthoDB" id="5870064at2759"/>
<dbReference type="EMBL" id="CAJFCW020000004">
    <property type="protein sequence ID" value="CAG9114155.1"/>
    <property type="molecule type" value="Genomic_DNA"/>
</dbReference>
<gene>
    <name evidence="2" type="ORF">BOKJ2_LOCUS9125</name>
</gene>
<dbReference type="InterPro" id="IPR006954">
    <property type="entry name" value="Mlt-10-like"/>
</dbReference>
<dbReference type="Pfam" id="PF04870">
    <property type="entry name" value="Moulting_cycle"/>
    <property type="match status" value="1"/>
</dbReference>
<evidence type="ECO:0000256" key="1">
    <source>
        <dbReference type="SAM" id="MobiDB-lite"/>
    </source>
</evidence>
<dbReference type="Proteomes" id="UP000614601">
    <property type="component" value="Unassembled WGS sequence"/>
</dbReference>
<name>A0A811KY86_9BILA</name>
<protein>
    <submittedName>
        <fullName evidence="2">Uncharacterized protein</fullName>
    </submittedName>
</protein>
<keyword evidence="3" id="KW-1185">Reference proteome</keyword>
<dbReference type="PANTHER" id="PTHR21523:SF38">
    <property type="entry name" value="MLT-TEN (MLT-10) RELATED"/>
    <property type="match status" value="1"/>
</dbReference>
<evidence type="ECO:0000313" key="2">
    <source>
        <dbReference type="EMBL" id="CAD5220800.1"/>
    </source>
</evidence>
<feature type="compositionally biased region" description="Basic and acidic residues" evidence="1">
    <location>
        <begin position="238"/>
        <end position="263"/>
    </location>
</feature>
<evidence type="ECO:0000313" key="3">
    <source>
        <dbReference type="Proteomes" id="UP000614601"/>
    </source>
</evidence>
<accession>A0A811KY86</accession>